<sequence>MLARRLRLPQFAFWKYHHPLDTVAHHSTSRRRENSSSSANDPAQTSPALSLYDKLFSSKPTARPTSPRHGRPSSGLESSVESTSQETPRSLQHSLDPEDSHAAKDAGKSTDASEMNGYIDDLRARLRSFSGLIHRRLQIKEDDGEETVVILSSTSRSLLESDLYRLAQRGKHVAGWTNGISKVIQSVSPVTREPRGQYFVFFDNPAAARVYHSRLMRIMRQTEHHDENLKDESHTALYPLEVGNVPEIMSATKLASIVADVEAADIGKPQRYGPFSASARVPHGLATHLSPDAATTAGLGSPVLVHLIGSRITAEAMMEAVRADGEDRGLPWRLLDEPPTPQSPHWPRPLRWLRAGSAEIKESEFDKEAVDATTQQNIDDSNEEDALSIDEKKKTKGRRETRQYGYTRFVITFADSVEARRFARTWHKREMVDERTGRTMVVNTAVLM</sequence>
<feature type="compositionally biased region" description="Basic and acidic residues" evidence="1">
    <location>
        <begin position="25"/>
        <end position="34"/>
    </location>
</feature>
<reference evidence="2" key="1">
    <citation type="journal article" date="2023" name="Mol. Phylogenet. Evol.">
        <title>Genome-scale phylogeny and comparative genomics of the fungal order Sordariales.</title>
        <authorList>
            <person name="Hensen N."/>
            <person name="Bonometti L."/>
            <person name="Westerberg I."/>
            <person name="Brannstrom I.O."/>
            <person name="Guillou S."/>
            <person name="Cros-Aarteil S."/>
            <person name="Calhoun S."/>
            <person name="Haridas S."/>
            <person name="Kuo A."/>
            <person name="Mondo S."/>
            <person name="Pangilinan J."/>
            <person name="Riley R."/>
            <person name="LaButti K."/>
            <person name="Andreopoulos B."/>
            <person name="Lipzen A."/>
            <person name="Chen C."/>
            <person name="Yan M."/>
            <person name="Daum C."/>
            <person name="Ng V."/>
            <person name="Clum A."/>
            <person name="Steindorff A."/>
            <person name="Ohm R.A."/>
            <person name="Martin F."/>
            <person name="Silar P."/>
            <person name="Natvig D.O."/>
            <person name="Lalanne C."/>
            <person name="Gautier V."/>
            <person name="Ament-Velasquez S.L."/>
            <person name="Kruys A."/>
            <person name="Hutchinson M.I."/>
            <person name="Powell A.J."/>
            <person name="Barry K."/>
            <person name="Miller A.N."/>
            <person name="Grigoriev I.V."/>
            <person name="Debuchy R."/>
            <person name="Gladieux P."/>
            <person name="Hiltunen Thoren M."/>
            <person name="Johannesson H."/>
        </authorList>
    </citation>
    <scope>NUCLEOTIDE SEQUENCE</scope>
    <source>
        <strain evidence="2">CBS 731.68</strain>
    </source>
</reference>
<proteinExistence type="predicted"/>
<feature type="compositionally biased region" description="Polar residues" evidence="1">
    <location>
        <begin position="39"/>
        <end position="48"/>
    </location>
</feature>
<organism evidence="2 3">
    <name type="scientific">Parathielavia appendiculata</name>
    <dbReference type="NCBI Taxonomy" id="2587402"/>
    <lineage>
        <taxon>Eukaryota</taxon>
        <taxon>Fungi</taxon>
        <taxon>Dikarya</taxon>
        <taxon>Ascomycota</taxon>
        <taxon>Pezizomycotina</taxon>
        <taxon>Sordariomycetes</taxon>
        <taxon>Sordariomycetidae</taxon>
        <taxon>Sordariales</taxon>
        <taxon>Chaetomiaceae</taxon>
        <taxon>Parathielavia</taxon>
    </lineage>
</organism>
<dbReference type="RefSeq" id="XP_062650008.1">
    <property type="nucleotide sequence ID" value="XM_062792461.1"/>
</dbReference>
<feature type="compositionally biased region" description="Basic and acidic residues" evidence="1">
    <location>
        <begin position="95"/>
        <end position="108"/>
    </location>
</feature>
<gene>
    <name evidence="2" type="ORF">N657DRAFT_643027</name>
</gene>
<dbReference type="AlphaFoldDB" id="A0AAN6U4H6"/>
<dbReference type="Proteomes" id="UP001302602">
    <property type="component" value="Unassembled WGS sequence"/>
</dbReference>
<accession>A0AAN6U4H6</accession>
<dbReference type="GeneID" id="87829230"/>
<feature type="compositionally biased region" description="Low complexity" evidence="1">
    <location>
        <begin position="73"/>
        <end position="84"/>
    </location>
</feature>
<feature type="region of interest" description="Disordered" evidence="1">
    <location>
        <begin position="363"/>
        <end position="398"/>
    </location>
</feature>
<dbReference type="EMBL" id="MU853225">
    <property type="protein sequence ID" value="KAK4126237.1"/>
    <property type="molecule type" value="Genomic_DNA"/>
</dbReference>
<feature type="region of interest" description="Disordered" evidence="1">
    <location>
        <begin position="25"/>
        <end position="114"/>
    </location>
</feature>
<comment type="caution">
    <text evidence="2">The sequence shown here is derived from an EMBL/GenBank/DDBJ whole genome shotgun (WGS) entry which is preliminary data.</text>
</comment>
<feature type="compositionally biased region" description="Basic and acidic residues" evidence="1">
    <location>
        <begin position="389"/>
        <end position="398"/>
    </location>
</feature>
<protein>
    <submittedName>
        <fullName evidence="2">Uncharacterized protein</fullName>
    </submittedName>
</protein>
<keyword evidence="3" id="KW-1185">Reference proteome</keyword>
<name>A0AAN6U4H6_9PEZI</name>
<evidence type="ECO:0000256" key="1">
    <source>
        <dbReference type="SAM" id="MobiDB-lite"/>
    </source>
</evidence>
<evidence type="ECO:0000313" key="3">
    <source>
        <dbReference type="Proteomes" id="UP001302602"/>
    </source>
</evidence>
<evidence type="ECO:0000313" key="2">
    <source>
        <dbReference type="EMBL" id="KAK4126237.1"/>
    </source>
</evidence>
<reference evidence="2" key="2">
    <citation type="submission" date="2023-05" db="EMBL/GenBank/DDBJ databases">
        <authorList>
            <consortium name="Lawrence Berkeley National Laboratory"/>
            <person name="Steindorff A."/>
            <person name="Hensen N."/>
            <person name="Bonometti L."/>
            <person name="Westerberg I."/>
            <person name="Brannstrom I.O."/>
            <person name="Guillou S."/>
            <person name="Cros-Aarteil S."/>
            <person name="Calhoun S."/>
            <person name="Haridas S."/>
            <person name="Kuo A."/>
            <person name="Mondo S."/>
            <person name="Pangilinan J."/>
            <person name="Riley R."/>
            <person name="Labutti K."/>
            <person name="Andreopoulos B."/>
            <person name="Lipzen A."/>
            <person name="Chen C."/>
            <person name="Yanf M."/>
            <person name="Daum C."/>
            <person name="Ng V."/>
            <person name="Clum A."/>
            <person name="Ohm R."/>
            <person name="Martin F."/>
            <person name="Silar P."/>
            <person name="Natvig D."/>
            <person name="Lalanne C."/>
            <person name="Gautier V."/>
            <person name="Ament-Velasquez S.L."/>
            <person name="Kruys A."/>
            <person name="Hutchinson M.I."/>
            <person name="Powell A.J."/>
            <person name="Barry K."/>
            <person name="Miller A.N."/>
            <person name="Grigoriev I.V."/>
            <person name="Debuchy R."/>
            <person name="Gladieux P."/>
            <person name="Thoren M.H."/>
            <person name="Johannesson H."/>
        </authorList>
    </citation>
    <scope>NUCLEOTIDE SEQUENCE</scope>
    <source>
        <strain evidence="2">CBS 731.68</strain>
    </source>
</reference>